<dbReference type="Proteomes" id="UP001174909">
    <property type="component" value="Unassembled WGS sequence"/>
</dbReference>
<evidence type="ECO:0000256" key="2">
    <source>
        <dbReference type="ARBA" id="ARBA00006484"/>
    </source>
</evidence>
<comment type="caution">
    <text evidence="6">The sequence shown here is derived from an EMBL/GenBank/DDBJ whole genome shotgun (WGS) entry which is preliminary data.</text>
</comment>
<evidence type="ECO:0000256" key="4">
    <source>
        <dbReference type="ARBA" id="ARBA00041580"/>
    </source>
</evidence>
<dbReference type="GO" id="GO:0048038">
    <property type="term" value="F:quinone binding"/>
    <property type="evidence" value="ECO:0007669"/>
    <property type="project" value="TreeGrafter"/>
</dbReference>
<comment type="similarity">
    <text evidence="2">Belongs to the short-chain dehydrogenases/reductases (SDR) family.</text>
</comment>
<dbReference type="InterPro" id="IPR002347">
    <property type="entry name" value="SDR_fam"/>
</dbReference>
<comment type="pathway">
    <text evidence="1">Lipid metabolism; fatty acid biosynthesis.</text>
</comment>
<keyword evidence="7" id="KW-1185">Reference proteome</keyword>
<organism evidence="6 7">
    <name type="scientific">Geodia barretti</name>
    <name type="common">Barrett's horny sponge</name>
    <dbReference type="NCBI Taxonomy" id="519541"/>
    <lineage>
        <taxon>Eukaryota</taxon>
        <taxon>Metazoa</taxon>
        <taxon>Porifera</taxon>
        <taxon>Demospongiae</taxon>
        <taxon>Heteroscleromorpha</taxon>
        <taxon>Tetractinellida</taxon>
        <taxon>Astrophorina</taxon>
        <taxon>Geodiidae</taxon>
        <taxon>Geodia</taxon>
    </lineage>
</organism>
<proteinExistence type="inferred from homology"/>
<dbReference type="InterPro" id="IPR036291">
    <property type="entry name" value="NAD(P)-bd_dom_sf"/>
</dbReference>
<dbReference type="CDD" id="cd05233">
    <property type="entry name" value="SDR_c"/>
    <property type="match status" value="1"/>
</dbReference>
<dbReference type="EMBL" id="CASHTH010002520">
    <property type="protein sequence ID" value="CAI8031135.1"/>
    <property type="molecule type" value="Genomic_DNA"/>
</dbReference>
<accession>A0AA35WYA3</accession>
<name>A0AA35WYA3_GEOBA</name>
<evidence type="ECO:0000256" key="5">
    <source>
        <dbReference type="ARBA" id="ARBA00041707"/>
    </source>
</evidence>
<dbReference type="PANTHER" id="PTHR42760:SF133">
    <property type="entry name" value="3-OXOACYL-[ACYL-CARRIER-PROTEIN] REDUCTASE"/>
    <property type="match status" value="1"/>
</dbReference>
<dbReference type="AlphaFoldDB" id="A0AA35WYA3"/>
<dbReference type="SUPFAM" id="SSF51735">
    <property type="entry name" value="NAD(P)-binding Rossmann-fold domains"/>
    <property type="match status" value="1"/>
</dbReference>
<dbReference type="Pfam" id="PF13561">
    <property type="entry name" value="adh_short_C2"/>
    <property type="match status" value="1"/>
</dbReference>
<dbReference type="GO" id="GO:0006633">
    <property type="term" value="P:fatty acid biosynthetic process"/>
    <property type="evidence" value="ECO:0007669"/>
    <property type="project" value="TreeGrafter"/>
</dbReference>
<dbReference type="GO" id="GO:0016616">
    <property type="term" value="F:oxidoreductase activity, acting on the CH-OH group of donors, NAD or NADP as acceptor"/>
    <property type="evidence" value="ECO:0007669"/>
    <property type="project" value="TreeGrafter"/>
</dbReference>
<dbReference type="PANTHER" id="PTHR42760">
    <property type="entry name" value="SHORT-CHAIN DEHYDROGENASES/REDUCTASES FAMILY MEMBER"/>
    <property type="match status" value="1"/>
</dbReference>
<keyword evidence="3" id="KW-0560">Oxidoreductase</keyword>
<dbReference type="Gene3D" id="3.40.50.720">
    <property type="entry name" value="NAD(P)-binding Rossmann-like Domain"/>
    <property type="match status" value="1"/>
</dbReference>
<dbReference type="PRINTS" id="PR00081">
    <property type="entry name" value="GDHRDH"/>
</dbReference>
<evidence type="ECO:0000256" key="3">
    <source>
        <dbReference type="ARBA" id="ARBA00023002"/>
    </source>
</evidence>
<sequence length="186" mass="20251">MLVNTARERFGPIHVALCHIGMVIPKPLLEYKVEEWDETMAVNVRTAFLLGSAASRSMLEDGIKGQLIFTTSWVADVPWPDIGPYNASKAAMKQLMRSFARELADKGIRSNAVAPGIVSVGLAKQQWDTDPIYRARAQKAIPLGVMQPLDSVADAFLFLCSTAADYMTGTVLLVDGGCSLYPMDDA</sequence>
<dbReference type="PROSITE" id="PS00061">
    <property type="entry name" value="ADH_SHORT"/>
    <property type="match status" value="1"/>
</dbReference>
<evidence type="ECO:0000313" key="6">
    <source>
        <dbReference type="EMBL" id="CAI8031135.1"/>
    </source>
</evidence>
<protein>
    <recommendedName>
        <fullName evidence="5">3-ketoacyl-[acyl-carrier-protein] reductase beta subunit</fullName>
    </recommendedName>
    <alternativeName>
        <fullName evidence="4">Quinone reductase CBR4</fullName>
    </alternativeName>
</protein>
<evidence type="ECO:0000313" key="7">
    <source>
        <dbReference type="Proteomes" id="UP001174909"/>
    </source>
</evidence>
<dbReference type="InterPro" id="IPR020904">
    <property type="entry name" value="Sc_DH/Rdtase_CS"/>
</dbReference>
<gene>
    <name evidence="6" type="ORF">GBAR_LOCUS17656</name>
</gene>
<evidence type="ECO:0000256" key="1">
    <source>
        <dbReference type="ARBA" id="ARBA00005194"/>
    </source>
</evidence>
<reference evidence="6" key="1">
    <citation type="submission" date="2023-03" db="EMBL/GenBank/DDBJ databases">
        <authorList>
            <person name="Steffen K."/>
            <person name="Cardenas P."/>
        </authorList>
    </citation>
    <scope>NUCLEOTIDE SEQUENCE</scope>
</reference>